<dbReference type="GO" id="GO:0046943">
    <property type="term" value="F:carboxylic acid transmembrane transporter activity"/>
    <property type="evidence" value="ECO:0007669"/>
    <property type="project" value="TreeGrafter"/>
</dbReference>
<dbReference type="Pfam" id="PF07690">
    <property type="entry name" value="MFS_1"/>
    <property type="match status" value="1"/>
</dbReference>
<evidence type="ECO:0000259" key="6">
    <source>
        <dbReference type="PROSITE" id="PS50850"/>
    </source>
</evidence>
<feature type="transmembrane region" description="Helical" evidence="5">
    <location>
        <begin position="87"/>
        <end position="108"/>
    </location>
</feature>
<feature type="transmembrane region" description="Helical" evidence="5">
    <location>
        <begin position="340"/>
        <end position="365"/>
    </location>
</feature>
<dbReference type="PANTHER" id="PTHR23508">
    <property type="entry name" value="CARBOXYLIC ACID TRANSPORTER PROTEIN HOMOLOG"/>
    <property type="match status" value="1"/>
</dbReference>
<feature type="transmembrane region" description="Helical" evidence="5">
    <location>
        <begin position="114"/>
        <end position="134"/>
    </location>
</feature>
<dbReference type="Gene3D" id="1.20.1250.20">
    <property type="entry name" value="MFS general substrate transporter like domains"/>
    <property type="match status" value="1"/>
</dbReference>
<reference evidence="8" key="1">
    <citation type="submission" date="2016-10" db="EMBL/GenBank/DDBJ databases">
        <authorList>
            <person name="Wibberg D."/>
        </authorList>
    </citation>
    <scope>NUCLEOTIDE SEQUENCE [LARGE SCALE GENOMIC DNA]</scope>
</reference>
<evidence type="ECO:0000313" key="7">
    <source>
        <dbReference type="EMBL" id="SCX32715.1"/>
    </source>
</evidence>
<dbReference type="PROSITE" id="PS50850">
    <property type="entry name" value="MFS"/>
    <property type="match status" value="1"/>
</dbReference>
<feature type="transmembrane region" description="Helical" evidence="5">
    <location>
        <begin position="315"/>
        <end position="334"/>
    </location>
</feature>
<dbReference type="Proteomes" id="UP000187891">
    <property type="component" value="Unassembled WGS sequence"/>
</dbReference>
<dbReference type="STRING" id="1907666.DSM25559_3979"/>
<gene>
    <name evidence="7" type="primary">pcaK</name>
    <name evidence="7" type="ORF">DSM25559_3979</name>
</gene>
<organism evidence="7 8">
    <name type="scientific">Agrobacterium rosae</name>
    <dbReference type="NCBI Taxonomy" id="1972867"/>
    <lineage>
        <taxon>Bacteria</taxon>
        <taxon>Pseudomonadati</taxon>
        <taxon>Pseudomonadota</taxon>
        <taxon>Alphaproteobacteria</taxon>
        <taxon>Hyphomicrobiales</taxon>
        <taxon>Rhizobiaceae</taxon>
        <taxon>Rhizobium/Agrobacterium group</taxon>
        <taxon>Agrobacterium</taxon>
    </lineage>
</organism>
<evidence type="ECO:0000256" key="1">
    <source>
        <dbReference type="ARBA" id="ARBA00004141"/>
    </source>
</evidence>
<keyword evidence="4 5" id="KW-0472">Membrane</keyword>
<dbReference type="EMBL" id="FMUE01000011">
    <property type="protein sequence ID" value="SCX32715.1"/>
    <property type="molecule type" value="Genomic_DNA"/>
</dbReference>
<dbReference type="InterPro" id="IPR020846">
    <property type="entry name" value="MFS_dom"/>
</dbReference>
<dbReference type="InterPro" id="IPR036259">
    <property type="entry name" value="MFS_trans_sf"/>
</dbReference>
<feature type="transmembrane region" description="Helical" evidence="5">
    <location>
        <begin position="20"/>
        <end position="43"/>
    </location>
</feature>
<proteinExistence type="predicted"/>
<dbReference type="SUPFAM" id="SSF103473">
    <property type="entry name" value="MFS general substrate transporter"/>
    <property type="match status" value="1"/>
</dbReference>
<feature type="transmembrane region" description="Helical" evidence="5">
    <location>
        <begin position="55"/>
        <end position="75"/>
    </location>
</feature>
<feature type="transmembrane region" description="Helical" evidence="5">
    <location>
        <begin position="406"/>
        <end position="429"/>
    </location>
</feature>
<feature type="transmembrane region" description="Helical" evidence="5">
    <location>
        <begin position="175"/>
        <end position="195"/>
    </location>
</feature>
<name>A0A1R3TZZ4_9HYPH</name>
<feature type="transmembrane region" description="Helical" evidence="5">
    <location>
        <begin position="146"/>
        <end position="169"/>
    </location>
</feature>
<evidence type="ECO:0000256" key="4">
    <source>
        <dbReference type="ARBA" id="ARBA00023136"/>
    </source>
</evidence>
<dbReference type="PANTHER" id="PTHR23508:SF10">
    <property type="entry name" value="CARBOXYLIC ACID TRANSPORTER PROTEIN HOMOLOG"/>
    <property type="match status" value="1"/>
</dbReference>
<dbReference type="AlphaFoldDB" id="A0A1R3TZZ4"/>
<comment type="subcellular location">
    <subcellularLocation>
        <location evidence="1">Membrane</location>
        <topology evidence="1">Multi-pass membrane protein</topology>
    </subcellularLocation>
</comment>
<sequence length="445" mass="46337">MNEDPKHIIADTPMSRMQIWAIGLCVLLNALDGFDVLSISFAWPGIAKDWGMDRGALGIVLSMELIGMAIGSVWLGSLCDRIGRRAAVLSSLVLMASGMFLAATASGIVPLSAWRLLTGLGIGGMLAATNAVAAEHANAKRRNFSIALMTTGYPIGAVVGGALVSHFLVDYSWRAVFASGAIVTAFCIPLVYFTLPETVPWLIQRRPAGALERVNGVLKRMGRKSIPALPEPDAARLKPGIMQLFAPALIVATVCLTLAYFFHIMTFYFILKWAPKIVADMGFMPSAAGNVLVWANIGGIVGSVVISLPSQRFAVRNLTIGVMVIATALVALFGRSAPDLVQLSLLAAIAGCATNAAVVGLYAIFAEAFPTEVRASGTGFVIGIGRGGAALSPILAGMLFANGASLPTVALLMGFGSTVAAIAILVLGLRSIGSAAPKTALKEQG</sequence>
<dbReference type="RefSeq" id="WP_077122094.1">
    <property type="nucleotide sequence ID" value="NZ_FMUE01000011.1"/>
</dbReference>
<keyword evidence="3 5" id="KW-1133">Transmembrane helix</keyword>
<feature type="transmembrane region" description="Helical" evidence="5">
    <location>
        <begin position="377"/>
        <end position="400"/>
    </location>
</feature>
<evidence type="ECO:0000256" key="5">
    <source>
        <dbReference type="SAM" id="Phobius"/>
    </source>
</evidence>
<protein>
    <submittedName>
        <fullName evidence="7">4-hydroxybenzoate transporter PcaK</fullName>
    </submittedName>
</protein>
<evidence type="ECO:0000256" key="3">
    <source>
        <dbReference type="ARBA" id="ARBA00022989"/>
    </source>
</evidence>
<evidence type="ECO:0000313" key="8">
    <source>
        <dbReference type="Proteomes" id="UP000187891"/>
    </source>
</evidence>
<dbReference type="InterPro" id="IPR011701">
    <property type="entry name" value="MFS"/>
</dbReference>
<feature type="transmembrane region" description="Helical" evidence="5">
    <location>
        <begin position="291"/>
        <end position="308"/>
    </location>
</feature>
<keyword evidence="2 5" id="KW-0812">Transmembrane</keyword>
<feature type="domain" description="Major facilitator superfamily (MFS) profile" evidence="6">
    <location>
        <begin position="21"/>
        <end position="432"/>
    </location>
</feature>
<accession>A0A1R3TZZ4</accession>
<evidence type="ECO:0000256" key="2">
    <source>
        <dbReference type="ARBA" id="ARBA00022692"/>
    </source>
</evidence>
<dbReference type="GO" id="GO:0005886">
    <property type="term" value="C:plasma membrane"/>
    <property type="evidence" value="ECO:0007669"/>
    <property type="project" value="TreeGrafter"/>
</dbReference>
<feature type="transmembrane region" description="Helical" evidence="5">
    <location>
        <begin position="244"/>
        <end position="271"/>
    </location>
</feature>